<dbReference type="OrthoDB" id="543408at2759"/>
<evidence type="ECO:0000256" key="2">
    <source>
        <dbReference type="ARBA" id="ARBA00004334"/>
    </source>
</evidence>
<name>S8D1X5_9LAMI</name>
<keyword evidence="8 13" id="KW-1133">Transmembrane helix</keyword>
<dbReference type="Proteomes" id="UP000015453">
    <property type="component" value="Unassembled WGS sequence"/>
</dbReference>
<gene>
    <name evidence="15" type="ORF">M569_01415</name>
</gene>
<organism evidence="15 16">
    <name type="scientific">Genlisea aurea</name>
    <dbReference type="NCBI Taxonomy" id="192259"/>
    <lineage>
        <taxon>Eukaryota</taxon>
        <taxon>Viridiplantae</taxon>
        <taxon>Streptophyta</taxon>
        <taxon>Embryophyta</taxon>
        <taxon>Tracheophyta</taxon>
        <taxon>Spermatophyta</taxon>
        <taxon>Magnoliopsida</taxon>
        <taxon>eudicotyledons</taxon>
        <taxon>Gunneridae</taxon>
        <taxon>Pentapetalae</taxon>
        <taxon>asterids</taxon>
        <taxon>lamiids</taxon>
        <taxon>Lamiales</taxon>
        <taxon>Lentibulariaceae</taxon>
        <taxon>Genlisea</taxon>
    </lineage>
</organism>
<dbReference type="PRINTS" id="PR01434">
    <property type="entry name" value="NADHDHGNASE5"/>
</dbReference>
<evidence type="ECO:0000256" key="8">
    <source>
        <dbReference type="ARBA" id="ARBA00022989"/>
    </source>
</evidence>
<evidence type="ECO:0000256" key="6">
    <source>
        <dbReference type="ARBA" id="ARBA00022692"/>
    </source>
</evidence>
<evidence type="ECO:0000256" key="7">
    <source>
        <dbReference type="ARBA" id="ARBA00022967"/>
    </source>
</evidence>
<feature type="transmembrane region" description="Helical" evidence="13">
    <location>
        <begin position="12"/>
        <end position="30"/>
    </location>
</feature>
<comment type="catalytic activity">
    <reaction evidence="12">
        <text>a plastoquinone + NADH + (n+1) H(+)(in) = a plastoquinol + NAD(+) + n H(+)(out)</text>
        <dbReference type="Rhea" id="RHEA:42608"/>
        <dbReference type="Rhea" id="RHEA-COMP:9561"/>
        <dbReference type="Rhea" id="RHEA-COMP:9562"/>
        <dbReference type="ChEBI" id="CHEBI:15378"/>
        <dbReference type="ChEBI" id="CHEBI:17757"/>
        <dbReference type="ChEBI" id="CHEBI:57540"/>
        <dbReference type="ChEBI" id="CHEBI:57945"/>
        <dbReference type="ChEBI" id="CHEBI:62192"/>
    </reaction>
</comment>
<keyword evidence="9" id="KW-0520">NAD</keyword>
<keyword evidence="16" id="KW-1185">Reference proteome</keyword>
<feature type="non-terminal residue" evidence="15">
    <location>
        <position position="1"/>
    </location>
</feature>
<accession>S8D1X5</accession>
<dbReference type="InterPro" id="IPR001750">
    <property type="entry name" value="ND/Mrp_TM"/>
</dbReference>
<protein>
    <recommendedName>
        <fullName evidence="14">NADH:quinone oxidoreductase/Mrp antiporter transmembrane domain-containing protein</fullName>
    </recommendedName>
</protein>
<sequence length="97" mass="10364">PDAMAGPTPVSALIHAATMVTAGVFVLIRISPLLEFATFGLGIITFFGIFTAFFASSIGLFQNDLKKIIAYSTCSQLGYMVFSCGLSNYSLSLFHLT</sequence>
<dbReference type="PANTHER" id="PTHR42829">
    <property type="entry name" value="NADH-UBIQUINONE OXIDOREDUCTASE CHAIN 5"/>
    <property type="match status" value="1"/>
</dbReference>
<evidence type="ECO:0000256" key="11">
    <source>
        <dbReference type="ARBA" id="ARBA00047726"/>
    </source>
</evidence>
<evidence type="ECO:0000256" key="1">
    <source>
        <dbReference type="ARBA" id="ARBA00004141"/>
    </source>
</evidence>
<dbReference type="PANTHER" id="PTHR42829:SF2">
    <property type="entry name" value="NADH-UBIQUINONE OXIDOREDUCTASE CHAIN 5"/>
    <property type="match status" value="1"/>
</dbReference>
<dbReference type="GO" id="GO:0009535">
    <property type="term" value="C:chloroplast thylakoid membrane"/>
    <property type="evidence" value="ECO:0007669"/>
    <property type="project" value="UniProtKB-SubCell"/>
</dbReference>
<dbReference type="AlphaFoldDB" id="S8D1X5"/>
<comment type="subcellular location">
    <subcellularLocation>
        <location evidence="1">Membrane</location>
        <topology evidence="1">Multi-pass membrane protein</topology>
    </subcellularLocation>
    <subcellularLocation>
        <location evidence="2">Plastid</location>
        <location evidence="2">Chloroplast thylakoid membrane</location>
    </subcellularLocation>
</comment>
<evidence type="ECO:0000256" key="5">
    <source>
        <dbReference type="ARBA" id="ARBA00022640"/>
    </source>
</evidence>
<comment type="similarity">
    <text evidence="3">Belongs to the complex I subunit 5 family.</text>
</comment>
<dbReference type="GO" id="GO:0015990">
    <property type="term" value="P:electron transport coupled proton transport"/>
    <property type="evidence" value="ECO:0007669"/>
    <property type="project" value="TreeGrafter"/>
</dbReference>
<keyword evidence="4" id="KW-0813">Transport</keyword>
<evidence type="ECO:0000256" key="9">
    <source>
        <dbReference type="ARBA" id="ARBA00023027"/>
    </source>
</evidence>
<keyword evidence="5" id="KW-0934">Plastid</keyword>
<dbReference type="EMBL" id="AUSU01000465">
    <property type="protein sequence ID" value="EPS73330.1"/>
    <property type="molecule type" value="Genomic_DNA"/>
</dbReference>
<comment type="caution">
    <text evidence="15">The sequence shown here is derived from an EMBL/GenBank/DDBJ whole genome shotgun (WGS) entry which is preliminary data.</text>
</comment>
<evidence type="ECO:0000259" key="14">
    <source>
        <dbReference type="Pfam" id="PF00361"/>
    </source>
</evidence>
<reference evidence="15 16" key="1">
    <citation type="journal article" date="2013" name="BMC Genomics">
        <title>The miniature genome of a carnivorous plant Genlisea aurea contains a low number of genes and short non-coding sequences.</title>
        <authorList>
            <person name="Leushkin E.V."/>
            <person name="Sutormin R.A."/>
            <person name="Nabieva E.R."/>
            <person name="Penin A.A."/>
            <person name="Kondrashov A.S."/>
            <person name="Logacheva M.D."/>
        </authorList>
    </citation>
    <scope>NUCLEOTIDE SEQUENCE [LARGE SCALE GENOMIC DNA]</scope>
</reference>
<keyword evidence="10 13" id="KW-0472">Membrane</keyword>
<dbReference type="Pfam" id="PF00361">
    <property type="entry name" value="Proton_antipo_M"/>
    <property type="match status" value="1"/>
</dbReference>
<dbReference type="GO" id="GO:0008137">
    <property type="term" value="F:NADH dehydrogenase (ubiquinone) activity"/>
    <property type="evidence" value="ECO:0007669"/>
    <property type="project" value="InterPro"/>
</dbReference>
<dbReference type="GO" id="GO:0003954">
    <property type="term" value="F:NADH dehydrogenase activity"/>
    <property type="evidence" value="ECO:0007669"/>
    <property type="project" value="TreeGrafter"/>
</dbReference>
<keyword evidence="7" id="KW-1278">Translocase</keyword>
<dbReference type="GO" id="GO:0042773">
    <property type="term" value="P:ATP synthesis coupled electron transport"/>
    <property type="evidence" value="ECO:0007669"/>
    <property type="project" value="InterPro"/>
</dbReference>
<evidence type="ECO:0000313" key="16">
    <source>
        <dbReference type="Proteomes" id="UP000015453"/>
    </source>
</evidence>
<feature type="non-terminal residue" evidence="15">
    <location>
        <position position="97"/>
    </location>
</feature>
<evidence type="ECO:0000256" key="13">
    <source>
        <dbReference type="SAM" id="Phobius"/>
    </source>
</evidence>
<dbReference type="InterPro" id="IPR003945">
    <property type="entry name" value="NU5C-like"/>
</dbReference>
<evidence type="ECO:0000313" key="15">
    <source>
        <dbReference type="EMBL" id="EPS73330.1"/>
    </source>
</evidence>
<comment type="catalytic activity">
    <reaction evidence="11">
        <text>a plastoquinone + NADPH + (n+1) H(+)(in) = a plastoquinol + NADP(+) + n H(+)(out)</text>
        <dbReference type="Rhea" id="RHEA:42612"/>
        <dbReference type="Rhea" id="RHEA-COMP:9561"/>
        <dbReference type="Rhea" id="RHEA-COMP:9562"/>
        <dbReference type="ChEBI" id="CHEBI:15378"/>
        <dbReference type="ChEBI" id="CHEBI:17757"/>
        <dbReference type="ChEBI" id="CHEBI:57783"/>
        <dbReference type="ChEBI" id="CHEBI:58349"/>
        <dbReference type="ChEBI" id="CHEBI:62192"/>
    </reaction>
</comment>
<feature type="domain" description="NADH:quinone oxidoreductase/Mrp antiporter transmembrane" evidence="14">
    <location>
        <begin position="1"/>
        <end position="96"/>
    </location>
</feature>
<feature type="transmembrane region" description="Helical" evidence="13">
    <location>
        <begin position="68"/>
        <end position="91"/>
    </location>
</feature>
<feature type="transmembrane region" description="Helical" evidence="13">
    <location>
        <begin position="36"/>
        <end position="61"/>
    </location>
</feature>
<evidence type="ECO:0000256" key="10">
    <source>
        <dbReference type="ARBA" id="ARBA00023136"/>
    </source>
</evidence>
<evidence type="ECO:0000256" key="4">
    <source>
        <dbReference type="ARBA" id="ARBA00022448"/>
    </source>
</evidence>
<proteinExistence type="inferred from homology"/>
<keyword evidence="6 13" id="KW-0812">Transmembrane</keyword>
<evidence type="ECO:0000256" key="12">
    <source>
        <dbReference type="ARBA" id="ARBA00048026"/>
    </source>
</evidence>
<evidence type="ECO:0000256" key="3">
    <source>
        <dbReference type="ARBA" id="ARBA00008200"/>
    </source>
</evidence>